<dbReference type="Gene3D" id="3.40.50.11340">
    <property type="match status" value="1"/>
</dbReference>
<dbReference type="Pfam" id="PF10250">
    <property type="entry name" value="O-FucT"/>
    <property type="match status" value="1"/>
</dbReference>
<gene>
    <name evidence="6" type="ORF">PECAL_3P14040</name>
</gene>
<evidence type="ECO:0000256" key="5">
    <source>
        <dbReference type="SAM" id="SignalP"/>
    </source>
</evidence>
<dbReference type="GO" id="GO:0016740">
    <property type="term" value="F:transferase activity"/>
    <property type="evidence" value="ECO:0007669"/>
    <property type="project" value="UniProtKB-KW"/>
</dbReference>
<evidence type="ECO:0000256" key="1">
    <source>
        <dbReference type="ARBA" id="ARBA00022679"/>
    </source>
</evidence>
<feature type="compositionally biased region" description="Basic residues" evidence="4">
    <location>
        <begin position="119"/>
        <end position="128"/>
    </location>
</feature>
<sequence length="580" mass="65600">MDCSKVLLPCVALLAIGGFLTSQQKIREAAATDIEYVRHEIREEVHGLESWLRHPHSKHHPAAVDDAGPAAWRDLGRDVDLFLKRVERLEASNLETLKTQIKQDEKKLRVAEHRDQTTHKTHTRHNAKPGKLICDGKSIQHEIIYWKDVPGDMTYESPITPHHANHDQKYLTFEYDAGGWNNVRMGVECVVVFAHATGRTLVAPPAQNLYLLGAPNPHSQKRKLGFNDFFVTDRQCSESSTAPSRDRGASTAWSRRWRRRDATPPRRRRRGRMRLWRYLKKSADVKPEYSGQVVAMGRLNPTAETKAKDAEALKKQAAGRKVAAYDSKAQNARHVHFPAGGKHRLLNHFYAFGFFGDPQQRSFYRRLIRDSMRYRDEIQCAGARVVDAVRAHSRRLGNDGTFYALHIRRGDFQFKAVKISAGEIVENLRGNSIIPRGALVYLATDDPDGVCKGCWANKKPCKDQLGVEGCPKDASWDAFVRNGWHVTVLRNYTEATHGTNPNYFGMVDSIVCARAAVFAGTWFSTFTGYIHRLRGYHGLGEETYYHSTGKVDLARSPKSIGSGYSREWRIGWTDDGGANI</sequence>
<keyword evidence="5" id="KW-0732">Signal</keyword>
<feature type="region of interest" description="Disordered" evidence="4">
    <location>
        <begin position="109"/>
        <end position="131"/>
    </location>
</feature>
<feature type="compositionally biased region" description="Basic residues" evidence="4">
    <location>
        <begin position="255"/>
        <end position="268"/>
    </location>
</feature>
<protein>
    <submittedName>
        <fullName evidence="6">Uncharacterized protein</fullName>
    </submittedName>
</protein>
<evidence type="ECO:0000313" key="6">
    <source>
        <dbReference type="EMBL" id="CAH0371459.1"/>
    </source>
</evidence>
<dbReference type="PANTHER" id="PTHR31469:SF8">
    <property type="entry name" value="OS07G0641000 PROTEIN"/>
    <property type="match status" value="1"/>
</dbReference>
<evidence type="ECO:0000256" key="4">
    <source>
        <dbReference type="SAM" id="MobiDB-lite"/>
    </source>
</evidence>
<dbReference type="PANTHER" id="PTHR31469">
    <property type="entry name" value="OS07G0633600 PROTEIN"/>
    <property type="match status" value="1"/>
</dbReference>
<keyword evidence="1" id="KW-0808">Transferase</keyword>
<evidence type="ECO:0000313" key="7">
    <source>
        <dbReference type="Proteomes" id="UP000789595"/>
    </source>
</evidence>
<feature type="chain" id="PRO_5035214321" evidence="5">
    <location>
        <begin position="23"/>
        <end position="580"/>
    </location>
</feature>
<keyword evidence="3" id="KW-0119">Carbohydrate metabolism</keyword>
<comment type="caution">
    <text evidence="6">The sequence shown here is derived from an EMBL/GenBank/DDBJ whole genome shotgun (WGS) entry which is preliminary data.</text>
</comment>
<dbReference type="EMBL" id="CAKKNE010000003">
    <property type="protein sequence ID" value="CAH0371459.1"/>
    <property type="molecule type" value="Genomic_DNA"/>
</dbReference>
<keyword evidence="7" id="KW-1185">Reference proteome</keyword>
<feature type="region of interest" description="Disordered" evidence="4">
    <location>
        <begin position="237"/>
        <end position="268"/>
    </location>
</feature>
<dbReference type="GO" id="GO:0006004">
    <property type="term" value="P:fucose metabolic process"/>
    <property type="evidence" value="ECO:0007669"/>
    <property type="project" value="UniProtKB-KW"/>
</dbReference>
<feature type="compositionally biased region" description="Basic and acidic residues" evidence="4">
    <location>
        <begin position="109"/>
        <end position="118"/>
    </location>
</feature>
<dbReference type="Proteomes" id="UP000789595">
    <property type="component" value="Unassembled WGS sequence"/>
</dbReference>
<proteinExistence type="predicted"/>
<accession>A0A8J2SQV4</accession>
<feature type="signal peptide" evidence="5">
    <location>
        <begin position="1"/>
        <end position="22"/>
    </location>
</feature>
<reference evidence="6" key="1">
    <citation type="submission" date="2021-11" db="EMBL/GenBank/DDBJ databases">
        <authorList>
            <consortium name="Genoscope - CEA"/>
            <person name="William W."/>
        </authorList>
    </citation>
    <scope>NUCLEOTIDE SEQUENCE</scope>
</reference>
<organism evidence="6 7">
    <name type="scientific">Pelagomonas calceolata</name>
    <dbReference type="NCBI Taxonomy" id="35677"/>
    <lineage>
        <taxon>Eukaryota</taxon>
        <taxon>Sar</taxon>
        <taxon>Stramenopiles</taxon>
        <taxon>Ochrophyta</taxon>
        <taxon>Pelagophyceae</taxon>
        <taxon>Pelagomonadales</taxon>
        <taxon>Pelagomonadaceae</taxon>
        <taxon>Pelagomonas</taxon>
    </lineage>
</organism>
<dbReference type="InterPro" id="IPR019378">
    <property type="entry name" value="GDP-Fuc_O-FucTrfase"/>
</dbReference>
<name>A0A8J2SQV4_9STRA</name>
<evidence type="ECO:0000256" key="3">
    <source>
        <dbReference type="ARBA" id="ARBA00023277"/>
    </source>
</evidence>
<dbReference type="OrthoDB" id="1882547at2759"/>
<dbReference type="AlphaFoldDB" id="A0A8J2SQV4"/>
<dbReference type="CDD" id="cd11296">
    <property type="entry name" value="O-FucT_like"/>
    <property type="match status" value="1"/>
</dbReference>
<dbReference type="Gene3D" id="3.40.50.11350">
    <property type="match status" value="1"/>
</dbReference>
<keyword evidence="2" id="KW-0294">Fucose metabolism</keyword>
<evidence type="ECO:0000256" key="2">
    <source>
        <dbReference type="ARBA" id="ARBA00023253"/>
    </source>
</evidence>